<keyword evidence="2 6" id="KW-0732">Signal</keyword>
<evidence type="ECO:0000313" key="8">
    <source>
        <dbReference type="EMBL" id="SPC86715.1"/>
    </source>
</evidence>
<dbReference type="InterPro" id="IPR000152">
    <property type="entry name" value="EGF-type_Asp/Asn_hydroxyl_site"/>
</dbReference>
<dbReference type="PROSITE" id="PS01187">
    <property type="entry name" value="EGF_CA"/>
    <property type="match status" value="1"/>
</dbReference>
<dbReference type="InterPro" id="IPR049883">
    <property type="entry name" value="NOTCH1_EGF-like"/>
</dbReference>
<feature type="domain" description="EGF-like" evidence="7">
    <location>
        <begin position="266"/>
        <end position="300"/>
    </location>
</feature>
<gene>
    <name evidence="8" type="ORF">FSB_LOCUS14597</name>
</gene>
<feature type="chain" id="PRO_5014660353" description="EGF-like domain-containing protein" evidence="6">
    <location>
        <begin position="28"/>
        <end position="427"/>
    </location>
</feature>
<dbReference type="FunFam" id="2.10.25.10:FF:000628">
    <property type="entry name" value="Wall-associated receptor kinase 2"/>
    <property type="match status" value="1"/>
</dbReference>
<accession>A0A2N9FHY9</accession>
<evidence type="ECO:0000259" key="7">
    <source>
        <dbReference type="PROSITE" id="PS50026"/>
    </source>
</evidence>
<dbReference type="Gene3D" id="1.10.510.10">
    <property type="entry name" value="Transferase(Phosphotransferase) domain 1"/>
    <property type="match status" value="1"/>
</dbReference>
<dbReference type="Gene3D" id="2.10.25.10">
    <property type="entry name" value="Laminin"/>
    <property type="match status" value="2"/>
</dbReference>
<reference evidence="8" key="1">
    <citation type="submission" date="2018-02" db="EMBL/GenBank/DDBJ databases">
        <authorList>
            <person name="Cohen D.B."/>
            <person name="Kent A.D."/>
        </authorList>
    </citation>
    <scope>NUCLEOTIDE SEQUENCE</scope>
</reference>
<dbReference type="SUPFAM" id="SSF57196">
    <property type="entry name" value="EGF/Laminin"/>
    <property type="match status" value="1"/>
</dbReference>
<dbReference type="GO" id="GO:0005509">
    <property type="term" value="F:calcium ion binding"/>
    <property type="evidence" value="ECO:0007669"/>
    <property type="project" value="InterPro"/>
</dbReference>
<proteinExistence type="predicted"/>
<evidence type="ECO:0000256" key="1">
    <source>
        <dbReference type="ARBA" id="ARBA00022536"/>
    </source>
</evidence>
<dbReference type="Pfam" id="PF07645">
    <property type="entry name" value="EGF_CA"/>
    <property type="match status" value="1"/>
</dbReference>
<feature type="disulfide bond" evidence="5">
    <location>
        <begin position="231"/>
        <end position="248"/>
    </location>
</feature>
<dbReference type="InterPro" id="IPR000742">
    <property type="entry name" value="EGF"/>
</dbReference>
<keyword evidence="1 5" id="KW-0245">EGF-like domain</keyword>
<evidence type="ECO:0000256" key="2">
    <source>
        <dbReference type="ARBA" id="ARBA00022729"/>
    </source>
</evidence>
<keyword evidence="4 5" id="KW-1015">Disulfide bond</keyword>
<evidence type="ECO:0000256" key="6">
    <source>
        <dbReference type="SAM" id="SignalP"/>
    </source>
</evidence>
<dbReference type="SMART" id="SM00181">
    <property type="entry name" value="EGF"/>
    <property type="match status" value="2"/>
</dbReference>
<evidence type="ECO:0000256" key="4">
    <source>
        <dbReference type="ARBA" id="ARBA00023157"/>
    </source>
</evidence>
<evidence type="ECO:0000256" key="5">
    <source>
        <dbReference type="PROSITE-ProRule" id="PRU00076"/>
    </source>
</evidence>
<dbReference type="EMBL" id="OIVN01000871">
    <property type="protein sequence ID" value="SPC86715.1"/>
    <property type="molecule type" value="Genomic_DNA"/>
</dbReference>
<dbReference type="PROSITE" id="PS00010">
    <property type="entry name" value="ASX_HYDROXYL"/>
    <property type="match status" value="1"/>
</dbReference>
<sequence length="427" mass="46898">MGFHWMLMQVTWVVGVILSEMAAAAIAAFPLALPNCTDRYSAGQPQPLTGNVVVTNISIQGQIDIMMYNSLDCYDESGTPLRNNTPSLSAPSFTVSDTQNKFVAVGCDTYAYLNGFKIGEPFSIGCLSVCQKHEANVVPMGLADGIGCCQMDIPQGLKKLNFKAYSFNKHKDVWGFNPCSFAFIIREDKFNFASDYLSSLQNNKTLPMVLDWAIGTETCEDAAKNKSAYVCGGNSTCYNPINGSGYRCNCTDGYQGNPYLKDGCQDIDECNGRNNCTNKEVCVNDPGSYHCRCITGYHRDGDGGACVPDQPSGQRTGQLSLAMNLAVGNEKHEQGNAEQLKEVANLAKKCLRLKGEDRPTMKEVATELEGLRKMEKHSWVNVDPNSEEIEHLLGETSDSSKYDVRNKSTNAYDSVRDHVVLDFDDGR</sequence>
<protein>
    <recommendedName>
        <fullName evidence="7">EGF-like domain-containing protein</fullName>
    </recommendedName>
</protein>
<evidence type="ECO:0000256" key="3">
    <source>
        <dbReference type="ARBA" id="ARBA00022737"/>
    </source>
</evidence>
<keyword evidence="3" id="KW-0677">Repeat</keyword>
<dbReference type="FunFam" id="2.10.25.10:FF:000038">
    <property type="entry name" value="Fibrillin 2"/>
    <property type="match status" value="1"/>
</dbReference>
<dbReference type="PANTHER" id="PTHR33491">
    <property type="entry name" value="OSJNBA0016N04.9 PROTEIN"/>
    <property type="match status" value="1"/>
</dbReference>
<organism evidence="8">
    <name type="scientific">Fagus sylvatica</name>
    <name type="common">Beechnut</name>
    <dbReference type="NCBI Taxonomy" id="28930"/>
    <lineage>
        <taxon>Eukaryota</taxon>
        <taxon>Viridiplantae</taxon>
        <taxon>Streptophyta</taxon>
        <taxon>Embryophyta</taxon>
        <taxon>Tracheophyta</taxon>
        <taxon>Spermatophyta</taxon>
        <taxon>Magnoliopsida</taxon>
        <taxon>eudicotyledons</taxon>
        <taxon>Gunneridae</taxon>
        <taxon>Pentapetalae</taxon>
        <taxon>rosids</taxon>
        <taxon>fabids</taxon>
        <taxon>Fagales</taxon>
        <taxon>Fagaceae</taxon>
        <taxon>Fagus</taxon>
    </lineage>
</organism>
<name>A0A2N9FHY9_FAGSY</name>
<dbReference type="InterPro" id="IPR001881">
    <property type="entry name" value="EGF-like_Ca-bd_dom"/>
</dbReference>
<comment type="caution">
    <text evidence="5">Lacks conserved residue(s) required for the propagation of feature annotation.</text>
</comment>
<feature type="signal peptide" evidence="6">
    <location>
        <begin position="1"/>
        <end position="27"/>
    </location>
</feature>
<feature type="domain" description="EGF-like" evidence="7">
    <location>
        <begin position="223"/>
        <end position="265"/>
    </location>
</feature>
<dbReference type="CDD" id="cd00054">
    <property type="entry name" value="EGF_CA"/>
    <property type="match status" value="1"/>
</dbReference>
<dbReference type="InterPro" id="IPR018097">
    <property type="entry name" value="EGF_Ca-bd_CS"/>
</dbReference>
<dbReference type="SMART" id="SM00179">
    <property type="entry name" value="EGF_CA"/>
    <property type="match status" value="2"/>
</dbReference>
<dbReference type="PROSITE" id="PS50026">
    <property type="entry name" value="EGF_3"/>
    <property type="match status" value="2"/>
</dbReference>
<dbReference type="AlphaFoldDB" id="A0A2N9FHY9"/>